<dbReference type="AlphaFoldDB" id="A0A0J6Y4L1"/>
<dbReference type="Proteomes" id="UP000054565">
    <property type="component" value="Unassembled WGS sequence"/>
</dbReference>
<feature type="compositionally biased region" description="Acidic residues" evidence="1">
    <location>
        <begin position="93"/>
        <end position="106"/>
    </location>
</feature>
<evidence type="ECO:0000313" key="3">
    <source>
        <dbReference type="Proteomes" id="UP000054565"/>
    </source>
</evidence>
<feature type="region of interest" description="Disordered" evidence="1">
    <location>
        <begin position="1"/>
        <end position="41"/>
    </location>
</feature>
<sequence>MARIGRNGKHHQQGCLLGQGVLQHNTDTGDQIRKERTKAKSGLRRAVPVLLQLEEIVKRRDKACFETKDTAVKEGLEKRKQKERQRQRQKGEEGEEEEEEKEEEEVFATATRGKQPMTLLPREGFLTSRPWQA</sequence>
<evidence type="ECO:0000256" key="1">
    <source>
        <dbReference type="SAM" id="MobiDB-lite"/>
    </source>
</evidence>
<protein>
    <submittedName>
        <fullName evidence="2">Uncharacterized protein</fullName>
    </submittedName>
</protein>
<feature type="region of interest" description="Disordered" evidence="1">
    <location>
        <begin position="67"/>
        <end position="133"/>
    </location>
</feature>
<feature type="compositionally biased region" description="Basic and acidic residues" evidence="1">
    <location>
        <begin position="67"/>
        <end position="92"/>
    </location>
</feature>
<evidence type="ECO:0000313" key="2">
    <source>
        <dbReference type="EMBL" id="KMP03601.1"/>
    </source>
</evidence>
<name>A0A0J6Y4L1_COCIT</name>
<dbReference type="EMBL" id="DS028094">
    <property type="protein sequence ID" value="KMP03601.1"/>
    <property type="molecule type" value="Genomic_DNA"/>
</dbReference>
<feature type="compositionally biased region" description="Basic residues" evidence="1">
    <location>
        <begin position="1"/>
        <end position="12"/>
    </location>
</feature>
<feature type="compositionally biased region" description="Low complexity" evidence="1">
    <location>
        <begin position="13"/>
        <end position="24"/>
    </location>
</feature>
<organism evidence="2 3">
    <name type="scientific">Coccidioides immitis RMSCC 2394</name>
    <dbReference type="NCBI Taxonomy" id="404692"/>
    <lineage>
        <taxon>Eukaryota</taxon>
        <taxon>Fungi</taxon>
        <taxon>Dikarya</taxon>
        <taxon>Ascomycota</taxon>
        <taxon>Pezizomycotina</taxon>
        <taxon>Eurotiomycetes</taxon>
        <taxon>Eurotiomycetidae</taxon>
        <taxon>Onygenales</taxon>
        <taxon>Onygenaceae</taxon>
        <taxon>Coccidioides</taxon>
    </lineage>
</organism>
<proteinExistence type="predicted"/>
<reference evidence="3" key="1">
    <citation type="journal article" date="2010" name="Genome Res.">
        <title>Population genomic sequencing of Coccidioides fungi reveals recent hybridization and transposon control.</title>
        <authorList>
            <person name="Neafsey D.E."/>
            <person name="Barker B.M."/>
            <person name="Sharpton T.J."/>
            <person name="Stajich J.E."/>
            <person name="Park D.J."/>
            <person name="Whiston E."/>
            <person name="Hung C.-Y."/>
            <person name="McMahan C."/>
            <person name="White J."/>
            <person name="Sykes S."/>
            <person name="Heiman D."/>
            <person name="Young S."/>
            <person name="Zeng Q."/>
            <person name="Abouelleil A."/>
            <person name="Aftuck L."/>
            <person name="Bessette D."/>
            <person name="Brown A."/>
            <person name="FitzGerald M."/>
            <person name="Lui A."/>
            <person name="Macdonald J.P."/>
            <person name="Priest M."/>
            <person name="Orbach M.J."/>
            <person name="Galgiani J.N."/>
            <person name="Kirkland T.N."/>
            <person name="Cole G.T."/>
            <person name="Birren B.W."/>
            <person name="Henn M.R."/>
            <person name="Taylor J.W."/>
            <person name="Rounsley S.D."/>
        </authorList>
    </citation>
    <scope>NUCLEOTIDE SEQUENCE [LARGE SCALE GENOMIC DNA]</scope>
    <source>
        <strain evidence="3">RMSCC 2394</strain>
    </source>
</reference>
<gene>
    <name evidence="2" type="ORF">CIRG_03294</name>
</gene>
<accession>A0A0J6Y4L1</accession>